<sequence length="453" mass="47226">MPAQGSPARACALMLAASLVLAAPAFARPARGSPIPNASSSRSDSALPGPALPGPGLAGSALPGPGLAGSALPGSGRPSSAGRAPGLPAAACAVFGPLAYGGCPGPRMCPAHGGCAAEGPPRPARTAAPREFTVVATGDVLVHGTVAEQARRDAGGRGRDFRPMFAAIRPLVERADLAVCHLETPVAPLGGPYRGYPLFSVPPQVVRALADTGYDTCSTASNHTLDQGEAGVRRTLAALDRAGLRHAGSARSRAEAAAPTILDVRGARVAHLSFTYGFNGIPRPPGKKWIANLLTADAVLGAARRAREAGAEVVIASLHWGEEYRHRPSPSQVRLAREILRGDEVDLIIGHHAHVVQPFDRVHGNWVAYGLGNLLANQGADAGPKHESALAHFTFERRAGAWRVTKAQFTPLLIRTTPRIRIHPDPPGHPSHRTTRIIRSQGEPVPRTPTPDF</sequence>
<dbReference type="RefSeq" id="WP_119928074.1">
    <property type="nucleotide sequence ID" value="NZ_QZEY01000007.1"/>
</dbReference>
<keyword evidence="3" id="KW-0732">Signal</keyword>
<comment type="similarity">
    <text evidence="1">Belongs to the CapA family.</text>
</comment>
<dbReference type="CDD" id="cd07381">
    <property type="entry name" value="MPP_CapA"/>
    <property type="match status" value="1"/>
</dbReference>
<dbReference type="Pfam" id="PF09587">
    <property type="entry name" value="PGA_cap"/>
    <property type="match status" value="1"/>
</dbReference>
<dbReference type="InterPro" id="IPR019079">
    <property type="entry name" value="Capsule_synth_CapA"/>
</dbReference>
<reference evidence="5 6" key="1">
    <citation type="submission" date="2018-09" db="EMBL/GenBank/DDBJ databases">
        <title>YIM 75507 draft genome.</title>
        <authorList>
            <person name="Tang S."/>
            <person name="Feng Y."/>
        </authorList>
    </citation>
    <scope>NUCLEOTIDE SEQUENCE [LARGE SCALE GENOMIC DNA]</scope>
    <source>
        <strain evidence="5 6">YIM 75507</strain>
    </source>
</reference>
<dbReference type="AlphaFoldDB" id="A0A3A4AS17"/>
<evidence type="ECO:0000313" key="6">
    <source>
        <dbReference type="Proteomes" id="UP000265768"/>
    </source>
</evidence>
<organism evidence="5 6">
    <name type="scientific">Bailinhaonella thermotolerans</name>
    <dbReference type="NCBI Taxonomy" id="1070861"/>
    <lineage>
        <taxon>Bacteria</taxon>
        <taxon>Bacillati</taxon>
        <taxon>Actinomycetota</taxon>
        <taxon>Actinomycetes</taxon>
        <taxon>Streptosporangiales</taxon>
        <taxon>Streptosporangiaceae</taxon>
        <taxon>Bailinhaonella</taxon>
    </lineage>
</organism>
<feature type="domain" description="Capsule synthesis protein CapA" evidence="4">
    <location>
        <begin position="133"/>
        <end position="378"/>
    </location>
</feature>
<dbReference type="InterPro" id="IPR029052">
    <property type="entry name" value="Metallo-depent_PP-like"/>
</dbReference>
<proteinExistence type="inferred from homology"/>
<protein>
    <submittedName>
        <fullName evidence="5">CapA family protein</fullName>
    </submittedName>
</protein>
<dbReference type="OrthoDB" id="9810718at2"/>
<keyword evidence="6" id="KW-1185">Reference proteome</keyword>
<dbReference type="Proteomes" id="UP000265768">
    <property type="component" value="Unassembled WGS sequence"/>
</dbReference>
<dbReference type="Gene3D" id="3.60.21.10">
    <property type="match status" value="1"/>
</dbReference>
<dbReference type="InterPro" id="IPR052169">
    <property type="entry name" value="CW_Biosynth-Accessory"/>
</dbReference>
<comment type="caution">
    <text evidence="5">The sequence shown here is derived from an EMBL/GenBank/DDBJ whole genome shotgun (WGS) entry which is preliminary data.</text>
</comment>
<feature type="region of interest" description="Disordered" evidence="2">
    <location>
        <begin position="32"/>
        <end position="83"/>
    </location>
</feature>
<evidence type="ECO:0000256" key="3">
    <source>
        <dbReference type="SAM" id="SignalP"/>
    </source>
</evidence>
<feature type="signal peptide" evidence="3">
    <location>
        <begin position="1"/>
        <end position="27"/>
    </location>
</feature>
<accession>A0A3A4AS17</accession>
<dbReference type="EMBL" id="QZEY01000007">
    <property type="protein sequence ID" value="RJL31389.1"/>
    <property type="molecule type" value="Genomic_DNA"/>
</dbReference>
<dbReference type="PANTHER" id="PTHR33393">
    <property type="entry name" value="POLYGLUTAMINE SYNTHESIS ACCESSORY PROTEIN RV0574C-RELATED"/>
    <property type="match status" value="1"/>
</dbReference>
<evidence type="ECO:0000256" key="2">
    <source>
        <dbReference type="SAM" id="MobiDB-lite"/>
    </source>
</evidence>
<evidence type="ECO:0000313" key="5">
    <source>
        <dbReference type="EMBL" id="RJL31389.1"/>
    </source>
</evidence>
<feature type="chain" id="PRO_5039334406" evidence="3">
    <location>
        <begin position="28"/>
        <end position="453"/>
    </location>
</feature>
<dbReference type="SUPFAM" id="SSF56300">
    <property type="entry name" value="Metallo-dependent phosphatases"/>
    <property type="match status" value="1"/>
</dbReference>
<feature type="region of interest" description="Disordered" evidence="2">
    <location>
        <begin position="419"/>
        <end position="453"/>
    </location>
</feature>
<name>A0A3A4AS17_9ACTN</name>
<dbReference type="SMART" id="SM00854">
    <property type="entry name" value="PGA_cap"/>
    <property type="match status" value="1"/>
</dbReference>
<dbReference type="PANTHER" id="PTHR33393:SF13">
    <property type="entry name" value="PGA BIOSYNTHESIS PROTEIN CAPA"/>
    <property type="match status" value="1"/>
</dbReference>
<feature type="compositionally biased region" description="Low complexity" evidence="2">
    <location>
        <begin position="45"/>
        <end position="76"/>
    </location>
</feature>
<evidence type="ECO:0000256" key="1">
    <source>
        <dbReference type="ARBA" id="ARBA00005662"/>
    </source>
</evidence>
<gene>
    <name evidence="5" type="ORF">D5H75_20350</name>
</gene>
<evidence type="ECO:0000259" key="4">
    <source>
        <dbReference type="SMART" id="SM00854"/>
    </source>
</evidence>